<proteinExistence type="predicted"/>
<keyword evidence="2" id="KW-1185">Reference proteome</keyword>
<reference evidence="2" key="1">
    <citation type="journal article" date="2013" name="Science">
        <title>The Amborella genome and the evolution of flowering plants.</title>
        <authorList>
            <consortium name="Amborella Genome Project"/>
        </authorList>
    </citation>
    <scope>NUCLEOTIDE SEQUENCE [LARGE SCALE GENOMIC DNA]</scope>
</reference>
<organism evidence="1 2">
    <name type="scientific">Amborella trichopoda</name>
    <dbReference type="NCBI Taxonomy" id="13333"/>
    <lineage>
        <taxon>Eukaryota</taxon>
        <taxon>Viridiplantae</taxon>
        <taxon>Streptophyta</taxon>
        <taxon>Embryophyta</taxon>
        <taxon>Tracheophyta</taxon>
        <taxon>Spermatophyta</taxon>
        <taxon>Magnoliopsida</taxon>
        <taxon>Amborellales</taxon>
        <taxon>Amborellaceae</taxon>
        <taxon>Amborella</taxon>
    </lineage>
</organism>
<dbReference type="Gramene" id="ERM99334">
    <property type="protein sequence ID" value="ERM99334"/>
    <property type="gene ID" value="AMTR_s00108p00103690"/>
</dbReference>
<dbReference type="EMBL" id="KI395026">
    <property type="protein sequence ID" value="ERM99334.1"/>
    <property type="molecule type" value="Genomic_DNA"/>
</dbReference>
<dbReference type="Proteomes" id="UP000017836">
    <property type="component" value="Unassembled WGS sequence"/>
</dbReference>
<protein>
    <submittedName>
        <fullName evidence="1">Uncharacterized protein</fullName>
    </submittedName>
</protein>
<gene>
    <name evidence="1" type="ORF">AMTR_s00108p00103690</name>
</gene>
<name>W1NXC9_AMBTC</name>
<evidence type="ECO:0000313" key="1">
    <source>
        <dbReference type="EMBL" id="ERM99334.1"/>
    </source>
</evidence>
<evidence type="ECO:0000313" key="2">
    <source>
        <dbReference type="Proteomes" id="UP000017836"/>
    </source>
</evidence>
<dbReference type="AlphaFoldDB" id="W1NXC9"/>
<dbReference type="HOGENOM" id="CLU_2349569_0_0_1"/>
<sequence length="97" mass="10340">MSKETANSNQVVGFTCFSFTLVFTALMASSMASSTNLAPWVALSHLLRHQFDVSGPHRVTDAGECFVLPHFLKSTRVGVASSSCAGVTKALGFEDNL</sequence>
<accession>W1NXC9</accession>